<keyword evidence="2" id="KW-0813">Transport</keyword>
<evidence type="ECO:0000256" key="4">
    <source>
        <dbReference type="ARBA" id="ARBA00023136"/>
    </source>
</evidence>
<dbReference type="SUPFAM" id="SSF56935">
    <property type="entry name" value="Porins"/>
    <property type="match status" value="1"/>
</dbReference>
<evidence type="ECO:0000256" key="5">
    <source>
        <dbReference type="ARBA" id="ARBA00023237"/>
    </source>
</evidence>
<dbReference type="PROSITE" id="PS52016">
    <property type="entry name" value="TONB_DEPENDENT_REC_3"/>
    <property type="match status" value="1"/>
</dbReference>
<feature type="compositionally biased region" description="Polar residues" evidence="6">
    <location>
        <begin position="40"/>
        <end position="51"/>
    </location>
</feature>
<dbReference type="InterPro" id="IPR012910">
    <property type="entry name" value="Plug_dom"/>
</dbReference>
<dbReference type="GO" id="GO:0015344">
    <property type="term" value="F:siderophore uptake transmembrane transporter activity"/>
    <property type="evidence" value="ECO:0007669"/>
    <property type="project" value="TreeGrafter"/>
</dbReference>
<name>E6PXD8_9ZZZZ</name>
<sequence length="799" mass="87615">MIDNATTLPVHNFGKFPSPSVFAAACLFAFAFLASGRISSAQTSNTTNPPARTSPDKPTKKSKDQDAKKSAAIAPVTTTVLVHAERNDDYLPTAITVGNIDGTPLLQTPVSATIVTRDLMDDQFSRVLSDVVKNDASIGEDYAPVGYYGDFEIRGFTIDLATGLEINGLTIAGEQDVPFENKERVEFLNGIAGLESGVTTAGGLINYVTKRPRLVKTLHLGTDHRGGSYGDLDLGDIFGSRKQYGMRFNFAGEDIHTYVNDANGWRGVGTFGGDWKLTQQATLTGNFEYQHLVQHSVAGYQLLGGAVVPYQVYPSTMLGEQPWSKPNTFDTFNTSLRLDSGFGKDSWRRNWRVFAAAGLSHSLIDDNVIYPYGCYYEAVCNQGPSGPPPYFFAPDGTYDIYDYRDPGEVRQDAQAEAVAVGSVTLGPIRHNLAIGGELFLRSVNLPGTPPANAPANVQDGAVYAYLGSENIFQNNIVYPDSTANLVAGPRQLYEDDHQSALLLQDRIALPWHFQLIAGGRFTSLRDHNFGQPNLVSSTPATVELVTDKLLWLPQYAATWNPRENLTIYGNYSVMLSLGPQAPFWAGGYYLPPFFTRQAEVGAKYEPGKRLLITGDLFHMRAPFFYPQVTDAQGDLSFISAGHETHDGIEFSAQGIATDWLHLSASVAGISAISNGSETPSFNGKQVINQPHLRTDLFADMLIPRKYAFHIVGLHLMPGWSLTTRKFATRDDRVSVGGYNLFNMGARYTPGGENGRVTFRMYADNILDKRYWKDTGASYGDTFVHLGAPTTVRLSAEYRF</sequence>
<evidence type="ECO:0000256" key="1">
    <source>
        <dbReference type="ARBA" id="ARBA00004571"/>
    </source>
</evidence>
<dbReference type="PANTHER" id="PTHR32552:SF83">
    <property type="entry name" value="BLR3904 PROTEIN"/>
    <property type="match status" value="1"/>
</dbReference>
<dbReference type="AlphaFoldDB" id="E6PXD8"/>
<feature type="region of interest" description="Disordered" evidence="6">
    <location>
        <begin position="40"/>
        <end position="71"/>
    </location>
</feature>
<gene>
    <name evidence="8" type="ORF">CARN3_0535</name>
</gene>
<dbReference type="Pfam" id="PF07715">
    <property type="entry name" value="Plug"/>
    <property type="match status" value="1"/>
</dbReference>
<comment type="subcellular location">
    <subcellularLocation>
        <location evidence="1">Cell outer membrane</location>
        <topology evidence="1">Multi-pass membrane protein</topology>
    </subcellularLocation>
</comment>
<organism evidence="8">
    <name type="scientific">mine drainage metagenome</name>
    <dbReference type="NCBI Taxonomy" id="410659"/>
    <lineage>
        <taxon>unclassified sequences</taxon>
        <taxon>metagenomes</taxon>
        <taxon>ecological metagenomes</taxon>
    </lineage>
</organism>
<keyword evidence="4" id="KW-0472">Membrane</keyword>
<evidence type="ECO:0000259" key="7">
    <source>
        <dbReference type="Pfam" id="PF07715"/>
    </source>
</evidence>
<dbReference type="InterPro" id="IPR036942">
    <property type="entry name" value="Beta-barrel_TonB_sf"/>
</dbReference>
<evidence type="ECO:0000256" key="2">
    <source>
        <dbReference type="ARBA" id="ARBA00022448"/>
    </source>
</evidence>
<dbReference type="InterPro" id="IPR037066">
    <property type="entry name" value="Plug_dom_sf"/>
</dbReference>
<proteinExistence type="predicted"/>
<keyword evidence="3" id="KW-0812">Transmembrane</keyword>
<evidence type="ECO:0000256" key="6">
    <source>
        <dbReference type="SAM" id="MobiDB-lite"/>
    </source>
</evidence>
<dbReference type="PANTHER" id="PTHR32552">
    <property type="entry name" value="FERRICHROME IRON RECEPTOR-RELATED"/>
    <property type="match status" value="1"/>
</dbReference>
<dbReference type="GO" id="GO:0009279">
    <property type="term" value="C:cell outer membrane"/>
    <property type="evidence" value="ECO:0007669"/>
    <property type="project" value="UniProtKB-SubCell"/>
</dbReference>
<dbReference type="Gene3D" id="2.170.130.10">
    <property type="entry name" value="TonB-dependent receptor, plug domain"/>
    <property type="match status" value="1"/>
</dbReference>
<dbReference type="Gene3D" id="2.40.170.20">
    <property type="entry name" value="TonB-dependent receptor, beta-barrel domain"/>
    <property type="match status" value="1"/>
</dbReference>
<accession>E6PXD8</accession>
<dbReference type="InterPro" id="IPR039426">
    <property type="entry name" value="TonB-dep_rcpt-like"/>
</dbReference>
<dbReference type="EMBL" id="CABN01000033">
    <property type="protein sequence ID" value="CBH99597.1"/>
    <property type="molecule type" value="Genomic_DNA"/>
</dbReference>
<evidence type="ECO:0000313" key="8">
    <source>
        <dbReference type="EMBL" id="CBH99597.1"/>
    </source>
</evidence>
<comment type="caution">
    <text evidence="8">The sequence shown here is derived from an EMBL/GenBank/DDBJ whole genome shotgun (WGS) entry which is preliminary data.</text>
</comment>
<keyword evidence="8" id="KW-0675">Receptor</keyword>
<protein>
    <submittedName>
        <fullName evidence="8">TonB-dependent siderophore receptor</fullName>
    </submittedName>
</protein>
<keyword evidence="5" id="KW-0998">Cell outer membrane</keyword>
<feature type="compositionally biased region" description="Basic and acidic residues" evidence="6">
    <location>
        <begin position="54"/>
        <end position="69"/>
    </location>
</feature>
<evidence type="ECO:0000256" key="3">
    <source>
        <dbReference type="ARBA" id="ARBA00022692"/>
    </source>
</evidence>
<reference evidence="8" key="1">
    <citation type="submission" date="2009-10" db="EMBL/GenBank/DDBJ databases">
        <title>Diversity of trophic interactions inside an arsenic-rich microbial ecosystem.</title>
        <authorList>
            <person name="Bertin P.N."/>
            <person name="Heinrich-Salmeron A."/>
            <person name="Pelletier E."/>
            <person name="Goulhen-Chollet F."/>
            <person name="Arsene-Ploetze F."/>
            <person name="Gallien S."/>
            <person name="Calteau A."/>
            <person name="Vallenet D."/>
            <person name="Casiot C."/>
            <person name="Chane-Woon-Ming B."/>
            <person name="Giloteaux L."/>
            <person name="Barakat M."/>
            <person name="Bonnefoy V."/>
            <person name="Bruneel O."/>
            <person name="Chandler M."/>
            <person name="Cleiss J."/>
            <person name="Duran R."/>
            <person name="Elbaz-Poulichet F."/>
            <person name="Fonknechten N."/>
            <person name="Lauga B."/>
            <person name="Mornico D."/>
            <person name="Ortet P."/>
            <person name="Schaeffer C."/>
            <person name="Siguier P."/>
            <person name="Alexander Thil Smith A."/>
            <person name="Van Dorsselaer A."/>
            <person name="Weissenbach J."/>
            <person name="Medigue C."/>
            <person name="Le Paslier D."/>
        </authorList>
    </citation>
    <scope>NUCLEOTIDE SEQUENCE</scope>
</reference>
<feature type="domain" description="TonB-dependent receptor plug" evidence="7">
    <location>
        <begin position="105"/>
        <end position="203"/>
    </location>
</feature>